<keyword evidence="3" id="KW-1185">Reference proteome</keyword>
<gene>
    <name evidence="1" type="ORF">Vretifemale_11130</name>
    <name evidence="2" type="ORF">Vretimale_7148</name>
</gene>
<name>A0A8J4FPN5_9CHLO</name>
<evidence type="ECO:0000313" key="1">
    <source>
        <dbReference type="EMBL" id="GIL82206.1"/>
    </source>
</evidence>
<evidence type="ECO:0000313" key="2">
    <source>
        <dbReference type="EMBL" id="GIM02303.1"/>
    </source>
</evidence>
<accession>A0A8J4FPN5</accession>
<dbReference type="EMBL" id="BNCP01000023">
    <property type="protein sequence ID" value="GIL82206.1"/>
    <property type="molecule type" value="Genomic_DNA"/>
</dbReference>
<proteinExistence type="predicted"/>
<protein>
    <submittedName>
        <fullName evidence="1">Uncharacterized protein</fullName>
    </submittedName>
</protein>
<organism evidence="1 3">
    <name type="scientific">Volvox reticuliferus</name>
    <dbReference type="NCBI Taxonomy" id="1737510"/>
    <lineage>
        <taxon>Eukaryota</taxon>
        <taxon>Viridiplantae</taxon>
        <taxon>Chlorophyta</taxon>
        <taxon>core chlorophytes</taxon>
        <taxon>Chlorophyceae</taxon>
        <taxon>CS clade</taxon>
        <taxon>Chlamydomonadales</taxon>
        <taxon>Volvocaceae</taxon>
        <taxon>Volvox</taxon>
    </lineage>
</organism>
<evidence type="ECO:0000313" key="3">
    <source>
        <dbReference type="Proteomes" id="UP000747110"/>
    </source>
</evidence>
<reference evidence="1" key="1">
    <citation type="journal article" date="2021" name="Proc. Natl. Acad. Sci. U.S.A.">
        <title>Three genomes in the algal genus Volvox reveal the fate of a haploid sex-determining region after a transition to homothallism.</title>
        <authorList>
            <person name="Yamamoto K."/>
            <person name="Hamaji T."/>
            <person name="Kawai-Toyooka H."/>
            <person name="Matsuzaki R."/>
            <person name="Takahashi F."/>
            <person name="Nishimura Y."/>
            <person name="Kawachi M."/>
            <person name="Noguchi H."/>
            <person name="Minakuchi Y."/>
            <person name="Umen J.G."/>
            <person name="Toyoda A."/>
            <person name="Nozaki H."/>
        </authorList>
    </citation>
    <scope>NUCLEOTIDE SEQUENCE</scope>
    <source>
        <strain evidence="2">NIES-3785</strain>
        <strain evidence="1">NIES-3786</strain>
    </source>
</reference>
<dbReference type="OrthoDB" id="527584at2759"/>
<dbReference type="Proteomes" id="UP000747110">
    <property type="component" value="Unassembled WGS sequence"/>
</dbReference>
<comment type="caution">
    <text evidence="1">The sequence shown here is derived from an EMBL/GenBank/DDBJ whole genome shotgun (WGS) entry which is preliminary data.</text>
</comment>
<dbReference type="AlphaFoldDB" id="A0A8J4FPN5"/>
<dbReference type="Proteomes" id="UP000722791">
    <property type="component" value="Unassembled WGS sequence"/>
</dbReference>
<sequence length="250" mass="25926">MGKSVHVVLLAGGYVPEIESGVAAAVEAAGTPGKLTGALAAAAAMGRTVVPGLLPLDGTPALVRVLKGLQGVRRASLAAVWIVHNESDADRIRGSRGLFGSSPASDLGLPTVNFLSNGATEPGNWRGETADFRSALTAISKSGSNDVCVAGISCALAFMPNYNLQRLLEHSYLRGRDVLGLSFLNGVDLTLLGSQGHTEVVPGEETALPRIRTLRPLLNPTPGSMAVQPAYGRGSRLCRQVLCLLLDGSH</sequence>
<dbReference type="EMBL" id="BNCQ01000011">
    <property type="protein sequence ID" value="GIM02303.1"/>
    <property type="molecule type" value="Genomic_DNA"/>
</dbReference>